<dbReference type="SUPFAM" id="SSF53850">
    <property type="entry name" value="Periplasmic binding protein-like II"/>
    <property type="match status" value="1"/>
</dbReference>
<evidence type="ECO:0000313" key="7">
    <source>
        <dbReference type="Proteomes" id="UP000266118"/>
    </source>
</evidence>
<dbReference type="Pfam" id="PF00496">
    <property type="entry name" value="SBP_bac_5"/>
    <property type="match status" value="1"/>
</dbReference>
<dbReference type="GO" id="GO:0015833">
    <property type="term" value="P:peptide transport"/>
    <property type="evidence" value="ECO:0007669"/>
    <property type="project" value="TreeGrafter"/>
</dbReference>
<dbReference type="OrthoDB" id="9772924at2"/>
<comment type="subcellular location">
    <subcellularLocation>
        <location evidence="1">Cell envelope</location>
    </subcellularLocation>
</comment>
<dbReference type="AlphaFoldDB" id="A0A386HM03"/>
<dbReference type="Proteomes" id="UP000266118">
    <property type="component" value="Chromosome"/>
</dbReference>
<dbReference type="Gene3D" id="3.10.105.10">
    <property type="entry name" value="Dipeptide-binding Protein, Domain 3"/>
    <property type="match status" value="1"/>
</dbReference>
<protein>
    <submittedName>
        <fullName evidence="6">ABC transporter substrate-binding protein</fullName>
    </submittedName>
</protein>
<evidence type="ECO:0000256" key="3">
    <source>
        <dbReference type="ARBA" id="ARBA00022448"/>
    </source>
</evidence>
<feature type="domain" description="Solute-binding protein family 5" evidence="5">
    <location>
        <begin position="72"/>
        <end position="459"/>
    </location>
</feature>
<reference evidence="6 7" key="1">
    <citation type="submission" date="2018-09" db="EMBL/GenBank/DDBJ databases">
        <title>Arachidicoccus sp. nov., a bacterium isolated from soil.</title>
        <authorList>
            <person name="Weon H.-Y."/>
            <person name="Kwon S.-W."/>
            <person name="Lee S.A."/>
        </authorList>
    </citation>
    <scope>NUCLEOTIDE SEQUENCE [LARGE SCALE GENOMIC DNA]</scope>
    <source>
        <strain evidence="6 7">KIS59-12</strain>
    </source>
</reference>
<dbReference type="PIRSF" id="PIRSF002741">
    <property type="entry name" value="MppA"/>
    <property type="match status" value="1"/>
</dbReference>
<sequence>MKFFKKYFLLLLVIFYFSSCKKGKKNNKQIFYYNETRGIATLDPAFAKSQSVMWPISQIYNTLITLDSNLNFIPSIAKSWEISSNHLVYTFHLHRDIFFQDNNAFKNGKGRRLIAQDVVYSFNRILDPATASSGAWIFNNRIAKNGFKALNDSTFQLSLLRPFHPILGILSMQYCSIVPHEVVDKYGQDFGHHPCGTGPFQMKFWEDDQSLVLEKNPHYWELDSQGKRLPYLDAVSISFINNKANEFLQFRQGKLSFINDIDPSFKDEVITKSGVLHKQWKGRIVLQKHAYLNTQYLGILMDEHNPLLKNSPLKIKSIRQAINYAIDKKQLMLYFRNSIGMPANAGFVPGGLPSRNTDSVKGYIFNQTKALKLLRDAGFPNGKNLPIIKLQTNPDYADIASFIAKQESNIGINLQVEVLQKSMLLQQTAQSESVFFLGSWIADYPDAENYMAVFYSKNPAPPNYTRYNNPAFDAMYNQSLQENNDSIRYVLYRKMDQLIIDDAPIVPIFYDEVIRLVQPNIQGFHTDALNSLDLKRVYCSK</sequence>
<dbReference type="GO" id="GO:1904680">
    <property type="term" value="F:peptide transmembrane transporter activity"/>
    <property type="evidence" value="ECO:0007669"/>
    <property type="project" value="TreeGrafter"/>
</dbReference>
<evidence type="ECO:0000256" key="2">
    <source>
        <dbReference type="ARBA" id="ARBA00005695"/>
    </source>
</evidence>
<dbReference type="InterPro" id="IPR030678">
    <property type="entry name" value="Peptide/Ni-bd"/>
</dbReference>
<keyword evidence="7" id="KW-1185">Reference proteome</keyword>
<organism evidence="6 7">
    <name type="scientific">Arachidicoccus soli</name>
    <dbReference type="NCBI Taxonomy" id="2341117"/>
    <lineage>
        <taxon>Bacteria</taxon>
        <taxon>Pseudomonadati</taxon>
        <taxon>Bacteroidota</taxon>
        <taxon>Chitinophagia</taxon>
        <taxon>Chitinophagales</taxon>
        <taxon>Chitinophagaceae</taxon>
        <taxon>Arachidicoccus</taxon>
    </lineage>
</organism>
<dbReference type="Gene3D" id="3.40.190.10">
    <property type="entry name" value="Periplasmic binding protein-like II"/>
    <property type="match status" value="1"/>
</dbReference>
<keyword evidence="4" id="KW-0732">Signal</keyword>
<comment type="similarity">
    <text evidence="2">Belongs to the bacterial solute-binding protein 5 family.</text>
</comment>
<keyword evidence="3" id="KW-0813">Transport</keyword>
<evidence type="ECO:0000256" key="4">
    <source>
        <dbReference type="ARBA" id="ARBA00022729"/>
    </source>
</evidence>
<gene>
    <name evidence="6" type="ORF">D6B99_04445</name>
</gene>
<proteinExistence type="inferred from homology"/>
<dbReference type="GO" id="GO:0043190">
    <property type="term" value="C:ATP-binding cassette (ABC) transporter complex"/>
    <property type="evidence" value="ECO:0007669"/>
    <property type="project" value="InterPro"/>
</dbReference>
<evidence type="ECO:0000313" key="6">
    <source>
        <dbReference type="EMBL" id="AYD46927.1"/>
    </source>
</evidence>
<evidence type="ECO:0000259" key="5">
    <source>
        <dbReference type="Pfam" id="PF00496"/>
    </source>
</evidence>
<evidence type="ECO:0000256" key="1">
    <source>
        <dbReference type="ARBA" id="ARBA00004196"/>
    </source>
</evidence>
<dbReference type="EMBL" id="CP032489">
    <property type="protein sequence ID" value="AYD46927.1"/>
    <property type="molecule type" value="Genomic_DNA"/>
</dbReference>
<dbReference type="InterPro" id="IPR039424">
    <property type="entry name" value="SBP_5"/>
</dbReference>
<name>A0A386HM03_9BACT</name>
<dbReference type="PANTHER" id="PTHR30290:SF10">
    <property type="entry name" value="PERIPLASMIC OLIGOPEPTIDE-BINDING PROTEIN-RELATED"/>
    <property type="match status" value="1"/>
</dbReference>
<accession>A0A386HM03</accession>
<dbReference type="RefSeq" id="WP_119985500.1">
    <property type="nucleotide sequence ID" value="NZ_CP032489.1"/>
</dbReference>
<dbReference type="GO" id="GO:0030288">
    <property type="term" value="C:outer membrane-bounded periplasmic space"/>
    <property type="evidence" value="ECO:0007669"/>
    <property type="project" value="UniProtKB-ARBA"/>
</dbReference>
<dbReference type="CDD" id="cd00995">
    <property type="entry name" value="PBP2_NikA_DppA_OppA_like"/>
    <property type="match status" value="1"/>
</dbReference>
<dbReference type="KEGG" id="ark:D6B99_04445"/>
<dbReference type="PANTHER" id="PTHR30290">
    <property type="entry name" value="PERIPLASMIC BINDING COMPONENT OF ABC TRANSPORTER"/>
    <property type="match status" value="1"/>
</dbReference>
<dbReference type="Gene3D" id="3.90.76.10">
    <property type="entry name" value="Dipeptide-binding Protein, Domain 1"/>
    <property type="match status" value="1"/>
</dbReference>
<dbReference type="InterPro" id="IPR000914">
    <property type="entry name" value="SBP_5_dom"/>
</dbReference>